<evidence type="ECO:0000256" key="1">
    <source>
        <dbReference type="SAM" id="MobiDB-lite"/>
    </source>
</evidence>
<dbReference type="GO" id="GO:0005737">
    <property type="term" value="C:cytoplasm"/>
    <property type="evidence" value="ECO:0007669"/>
    <property type="project" value="TreeGrafter"/>
</dbReference>
<feature type="non-terminal residue" evidence="2">
    <location>
        <position position="408"/>
    </location>
</feature>
<keyword evidence="3" id="KW-1185">Reference proteome</keyword>
<dbReference type="PANTHER" id="PTHR16525:SF0">
    <property type="entry name" value="PROTEIN C12ORF4"/>
    <property type="match status" value="1"/>
</dbReference>
<evidence type="ECO:0008006" key="4">
    <source>
        <dbReference type="Google" id="ProtNLM"/>
    </source>
</evidence>
<feature type="region of interest" description="Disordered" evidence="1">
    <location>
        <begin position="286"/>
        <end position="377"/>
    </location>
</feature>
<protein>
    <recommendedName>
        <fullName evidence="4">UBA domain-containing protein</fullName>
    </recommendedName>
</protein>
<organism evidence="2 3">
    <name type="scientific">Dissophora globulifera</name>
    <dbReference type="NCBI Taxonomy" id="979702"/>
    <lineage>
        <taxon>Eukaryota</taxon>
        <taxon>Fungi</taxon>
        <taxon>Fungi incertae sedis</taxon>
        <taxon>Mucoromycota</taxon>
        <taxon>Mortierellomycotina</taxon>
        <taxon>Mortierellomycetes</taxon>
        <taxon>Mortierellales</taxon>
        <taxon>Mortierellaceae</taxon>
        <taxon>Dissophora</taxon>
    </lineage>
</organism>
<dbReference type="EMBL" id="JAAAIP010001172">
    <property type="protein sequence ID" value="KAG0309716.1"/>
    <property type="molecule type" value="Genomic_DNA"/>
</dbReference>
<comment type="caution">
    <text evidence="2">The sequence shown here is derived from an EMBL/GenBank/DDBJ whole genome shotgun (WGS) entry which is preliminary data.</text>
</comment>
<dbReference type="Pfam" id="PF10154">
    <property type="entry name" value="Fy-3"/>
    <property type="match status" value="1"/>
</dbReference>
<dbReference type="Proteomes" id="UP000738325">
    <property type="component" value="Unassembled WGS sequence"/>
</dbReference>
<sequence>MDPRMMALEKVPHAIDVRFSFAPYPNADLRAITVHLPEGALLLDAIRQARSEHHVPVYLEHALLSTAQTLIHTSRRTIVDEDTKHINAIVFAKNNAHSDQSHGTQNGTLSEQDREQDLQRSMITNYRNYTAQFYTQPDENLFPEAYHTLVHSPIPFLFDAILDLEREYAREVDALLSARDAELNGIQTKYASSFLFGGLAAGIRDYHCWSGPLRMEVAQATWNSQVDDLQSAQRLKYQEFILELYTLYKRRQLQVDHGVQSGDTSNGTALPDGKYMVAEAMRTIGARRSNTDSMPPPEQRSPSGQPSDENNLGSTQPTQQPPSSQSPKAEDVASQSSSQEQTEQSPADTATVAAVVIQEPPPTAGPPPKPPRREEQDVELNKLMKPILEMGFNVEQAKGALIIANRNF</sequence>
<feature type="compositionally biased region" description="Pro residues" evidence="1">
    <location>
        <begin position="359"/>
        <end position="369"/>
    </location>
</feature>
<feature type="compositionally biased region" description="Polar residues" evidence="1">
    <location>
        <begin position="300"/>
        <end position="313"/>
    </location>
</feature>
<proteinExistence type="predicted"/>
<reference evidence="2" key="1">
    <citation type="journal article" date="2020" name="Fungal Divers.">
        <title>Resolving the Mortierellaceae phylogeny through synthesis of multi-gene phylogenetics and phylogenomics.</title>
        <authorList>
            <person name="Vandepol N."/>
            <person name="Liber J."/>
            <person name="Desiro A."/>
            <person name="Na H."/>
            <person name="Kennedy M."/>
            <person name="Barry K."/>
            <person name="Grigoriev I.V."/>
            <person name="Miller A.N."/>
            <person name="O'Donnell K."/>
            <person name="Stajich J.E."/>
            <person name="Bonito G."/>
        </authorList>
    </citation>
    <scope>NUCLEOTIDE SEQUENCE</scope>
    <source>
        <strain evidence="2">REB-010B</strain>
    </source>
</reference>
<feature type="compositionally biased region" description="Low complexity" evidence="1">
    <location>
        <begin position="334"/>
        <end position="345"/>
    </location>
</feature>
<dbReference type="PANTHER" id="PTHR16525">
    <property type="entry name" value="PROTEIN C12ORF4"/>
    <property type="match status" value="1"/>
</dbReference>
<accession>A0A9P6R2L5</accession>
<gene>
    <name evidence="2" type="ORF">BGZ99_000798</name>
</gene>
<dbReference type="OrthoDB" id="415359at2759"/>
<feature type="compositionally biased region" description="Low complexity" evidence="1">
    <location>
        <begin position="314"/>
        <end position="327"/>
    </location>
</feature>
<dbReference type="AlphaFoldDB" id="A0A9P6R2L5"/>
<evidence type="ECO:0000313" key="2">
    <source>
        <dbReference type="EMBL" id="KAG0309716.1"/>
    </source>
</evidence>
<dbReference type="InterPro" id="IPR019311">
    <property type="entry name" value="Fy-3"/>
</dbReference>
<evidence type="ECO:0000313" key="3">
    <source>
        <dbReference type="Proteomes" id="UP000738325"/>
    </source>
</evidence>
<name>A0A9P6R2L5_9FUNG</name>